<dbReference type="PANTHER" id="PTHR43648:SF1">
    <property type="entry name" value="ELECTRON TRANSFER FLAVOPROTEIN BETA SUBUNIT LYSINE METHYLTRANSFERASE"/>
    <property type="match status" value="1"/>
</dbReference>
<feature type="binding site" evidence="6">
    <location>
        <position position="156"/>
    </location>
    <ligand>
        <name>S-adenosyl-L-methionine</name>
        <dbReference type="ChEBI" id="CHEBI:59789"/>
    </ligand>
</feature>
<accession>A0A1I3RDJ9</accession>
<evidence type="ECO:0000313" key="7">
    <source>
        <dbReference type="EMBL" id="SFJ43276.1"/>
    </source>
</evidence>
<dbReference type="InterPro" id="IPR050078">
    <property type="entry name" value="Ribosomal_L11_MeTrfase_PrmA"/>
</dbReference>
<gene>
    <name evidence="6" type="primary">prmA</name>
    <name evidence="7" type="ORF">SAMN04488082_10393</name>
</gene>
<feature type="binding site" evidence="6">
    <location>
        <position position="177"/>
    </location>
    <ligand>
        <name>S-adenosyl-L-methionine</name>
        <dbReference type="ChEBI" id="CHEBI:59789"/>
    </ligand>
</feature>
<dbReference type="CDD" id="cd02440">
    <property type="entry name" value="AdoMet_MTases"/>
    <property type="match status" value="1"/>
</dbReference>
<evidence type="ECO:0000256" key="1">
    <source>
        <dbReference type="ARBA" id="ARBA00009741"/>
    </source>
</evidence>
<dbReference type="InterPro" id="IPR029063">
    <property type="entry name" value="SAM-dependent_MTases_sf"/>
</dbReference>
<keyword evidence="3 6" id="KW-0489">Methyltransferase</keyword>
<dbReference type="GO" id="GO:0032259">
    <property type="term" value="P:methylation"/>
    <property type="evidence" value="ECO:0007669"/>
    <property type="project" value="UniProtKB-KW"/>
</dbReference>
<dbReference type="Proteomes" id="UP000198635">
    <property type="component" value="Unassembled WGS sequence"/>
</dbReference>
<dbReference type="GO" id="GO:0016279">
    <property type="term" value="F:protein-lysine N-methyltransferase activity"/>
    <property type="evidence" value="ECO:0007669"/>
    <property type="project" value="RHEA"/>
</dbReference>
<comment type="subcellular location">
    <subcellularLocation>
        <location evidence="6">Cytoplasm</location>
    </subcellularLocation>
</comment>
<dbReference type="InterPro" id="IPR004498">
    <property type="entry name" value="Ribosomal_PrmA_MeTrfase"/>
</dbReference>
<evidence type="ECO:0000256" key="6">
    <source>
        <dbReference type="HAMAP-Rule" id="MF_00735"/>
    </source>
</evidence>
<name>A0A1I3RDJ9_9BACT</name>
<evidence type="ECO:0000256" key="3">
    <source>
        <dbReference type="ARBA" id="ARBA00022603"/>
    </source>
</evidence>
<evidence type="ECO:0000256" key="5">
    <source>
        <dbReference type="ARBA" id="ARBA00022691"/>
    </source>
</evidence>
<comment type="catalytic activity">
    <reaction evidence="6">
        <text>L-lysyl-[protein] + 3 S-adenosyl-L-methionine = N(6),N(6),N(6)-trimethyl-L-lysyl-[protein] + 3 S-adenosyl-L-homocysteine + 3 H(+)</text>
        <dbReference type="Rhea" id="RHEA:54192"/>
        <dbReference type="Rhea" id="RHEA-COMP:9752"/>
        <dbReference type="Rhea" id="RHEA-COMP:13826"/>
        <dbReference type="ChEBI" id="CHEBI:15378"/>
        <dbReference type="ChEBI" id="CHEBI:29969"/>
        <dbReference type="ChEBI" id="CHEBI:57856"/>
        <dbReference type="ChEBI" id="CHEBI:59789"/>
        <dbReference type="ChEBI" id="CHEBI:61961"/>
    </reaction>
</comment>
<keyword evidence="4 6" id="KW-0808">Transferase</keyword>
<keyword evidence="2 6" id="KW-0963">Cytoplasm</keyword>
<proteinExistence type="inferred from homology"/>
<keyword evidence="8" id="KW-1185">Reference proteome</keyword>
<dbReference type="Pfam" id="PF06325">
    <property type="entry name" value="PrmA"/>
    <property type="match status" value="1"/>
</dbReference>
<reference evidence="8" key="1">
    <citation type="submission" date="2016-10" db="EMBL/GenBank/DDBJ databases">
        <authorList>
            <person name="Varghese N."/>
            <person name="Submissions S."/>
        </authorList>
    </citation>
    <scope>NUCLEOTIDE SEQUENCE [LARGE SCALE GENOMIC DNA]</scope>
    <source>
        <strain evidence="8">DSM 5918</strain>
    </source>
</reference>
<comment type="function">
    <text evidence="6">Methylates ribosomal protein L11.</text>
</comment>
<dbReference type="NCBIfam" id="TIGR00406">
    <property type="entry name" value="prmA"/>
    <property type="match status" value="1"/>
</dbReference>
<keyword evidence="5 6" id="KW-0949">S-adenosyl-L-methionine</keyword>
<evidence type="ECO:0000256" key="4">
    <source>
        <dbReference type="ARBA" id="ARBA00022679"/>
    </source>
</evidence>
<keyword evidence="7" id="KW-0689">Ribosomal protein</keyword>
<dbReference type="PANTHER" id="PTHR43648">
    <property type="entry name" value="ELECTRON TRANSFER FLAVOPROTEIN BETA SUBUNIT LYSINE METHYLTRANSFERASE"/>
    <property type="match status" value="1"/>
</dbReference>
<comment type="similarity">
    <text evidence="1 6">Belongs to the methyltransferase superfamily. PrmA family.</text>
</comment>
<evidence type="ECO:0000256" key="2">
    <source>
        <dbReference type="ARBA" id="ARBA00022490"/>
    </source>
</evidence>
<feature type="binding site" evidence="6">
    <location>
        <position position="221"/>
    </location>
    <ligand>
        <name>S-adenosyl-L-methionine</name>
        <dbReference type="ChEBI" id="CHEBI:59789"/>
    </ligand>
</feature>
<protein>
    <recommendedName>
        <fullName evidence="6">Ribosomal protein L11 methyltransferase</fullName>
        <shortName evidence="6">L11 Mtase</shortName>
        <ecNumber evidence="6">2.1.1.-</ecNumber>
    </recommendedName>
</protein>
<dbReference type="AlphaFoldDB" id="A0A1I3RDJ9"/>
<keyword evidence="7" id="KW-0687">Ribonucleoprotein</keyword>
<sequence length="284" mass="30493">MSNKLARLALAFAPENEDLVIGLLFLHTPWGWEDGGTKDGLRHLTVHFDRPEQSAETEAALQAACPEVRLERASVDNADWTSAWKKYFTPIPIGSRFVVLPAWLKDEPCTAQPILIEPKMAFGTGHHQTTALCLEALDRLATEGVLTAGQSFLDLGTGSGILGIAAVKLGLVGQGLDIDPVAIDNARENAALNAVEGAFKTATGSVTDIPAEQRFDCILANILANPLIDMAEDISARLARPGVLILSGILREQADRVVQAYVGQGLAAPEITYSGEWTLLVFRT</sequence>
<dbReference type="RefSeq" id="WP_177193022.1">
    <property type="nucleotide sequence ID" value="NZ_FORX01000003.1"/>
</dbReference>
<dbReference type="STRING" id="52560.SAMN04488082_10393"/>
<dbReference type="HAMAP" id="MF_00735">
    <property type="entry name" value="Methyltr_PrmA"/>
    <property type="match status" value="1"/>
</dbReference>
<dbReference type="GO" id="GO:0005737">
    <property type="term" value="C:cytoplasm"/>
    <property type="evidence" value="ECO:0007669"/>
    <property type="project" value="UniProtKB-SubCell"/>
</dbReference>
<dbReference type="EC" id="2.1.1.-" evidence="6"/>
<organism evidence="7 8">
    <name type="scientific">Desulfomicrobium apsheronum</name>
    <dbReference type="NCBI Taxonomy" id="52560"/>
    <lineage>
        <taxon>Bacteria</taxon>
        <taxon>Pseudomonadati</taxon>
        <taxon>Thermodesulfobacteriota</taxon>
        <taxon>Desulfovibrionia</taxon>
        <taxon>Desulfovibrionales</taxon>
        <taxon>Desulfomicrobiaceae</taxon>
        <taxon>Desulfomicrobium</taxon>
    </lineage>
</organism>
<evidence type="ECO:0000313" key="8">
    <source>
        <dbReference type="Proteomes" id="UP000198635"/>
    </source>
</evidence>
<dbReference type="PIRSF" id="PIRSF000401">
    <property type="entry name" value="RPL11_MTase"/>
    <property type="match status" value="1"/>
</dbReference>
<dbReference type="SUPFAM" id="SSF53335">
    <property type="entry name" value="S-adenosyl-L-methionine-dependent methyltransferases"/>
    <property type="match status" value="1"/>
</dbReference>
<feature type="binding site" evidence="6">
    <location>
        <position position="130"/>
    </location>
    <ligand>
        <name>S-adenosyl-L-methionine</name>
        <dbReference type="ChEBI" id="CHEBI:59789"/>
    </ligand>
</feature>
<dbReference type="EMBL" id="FORX01000003">
    <property type="protein sequence ID" value="SFJ43276.1"/>
    <property type="molecule type" value="Genomic_DNA"/>
</dbReference>
<dbReference type="Gene3D" id="3.40.50.150">
    <property type="entry name" value="Vaccinia Virus protein VP39"/>
    <property type="match status" value="1"/>
</dbReference>
<dbReference type="GO" id="GO:0005840">
    <property type="term" value="C:ribosome"/>
    <property type="evidence" value="ECO:0007669"/>
    <property type="project" value="UniProtKB-KW"/>
</dbReference>